<gene>
    <name evidence="6" type="ORF">M2272_000184</name>
</gene>
<proteinExistence type="predicted"/>
<evidence type="ECO:0000256" key="4">
    <source>
        <dbReference type="ARBA" id="ARBA00023136"/>
    </source>
</evidence>
<evidence type="ECO:0000256" key="5">
    <source>
        <dbReference type="SAM" id="Phobius"/>
    </source>
</evidence>
<keyword evidence="3 5" id="KW-1133">Transmembrane helix</keyword>
<keyword evidence="4 5" id="KW-0472">Membrane</keyword>
<dbReference type="PANTHER" id="PTHR31851">
    <property type="entry name" value="FE(2+)/MN(2+) TRANSPORTER PCL1"/>
    <property type="match status" value="1"/>
</dbReference>
<feature type="transmembrane region" description="Helical" evidence="5">
    <location>
        <begin position="302"/>
        <end position="326"/>
    </location>
</feature>
<protein>
    <submittedName>
        <fullName evidence="6">VIT1/CCC1 family predicted Fe2+/Mn2+ transporter</fullName>
    </submittedName>
</protein>
<reference evidence="6 7" key="1">
    <citation type="submission" date="2023-04" db="EMBL/GenBank/DDBJ databases">
        <title>Forest soil microbial communities from Buena Vista Peninsula, Colon Province, Panama.</title>
        <authorList>
            <person name="Bouskill N."/>
        </authorList>
    </citation>
    <scope>NUCLEOTIDE SEQUENCE [LARGE SCALE GENOMIC DNA]</scope>
    <source>
        <strain evidence="6 7">AC80</strain>
    </source>
</reference>
<keyword evidence="2 5" id="KW-0812">Transmembrane</keyword>
<evidence type="ECO:0000256" key="2">
    <source>
        <dbReference type="ARBA" id="ARBA00022692"/>
    </source>
</evidence>
<name>A0ABT6KSL2_9MYCO</name>
<dbReference type="Proteomes" id="UP001160130">
    <property type="component" value="Unassembled WGS sequence"/>
</dbReference>
<feature type="transmembrane region" description="Helical" evidence="5">
    <location>
        <begin position="338"/>
        <end position="358"/>
    </location>
</feature>
<accession>A0ABT6KSL2</accession>
<dbReference type="InterPro" id="IPR008217">
    <property type="entry name" value="Ccc1_fam"/>
</dbReference>
<comment type="subcellular location">
    <subcellularLocation>
        <location evidence="1">Endomembrane system</location>
        <topology evidence="1">Multi-pass membrane protein</topology>
    </subcellularLocation>
</comment>
<dbReference type="InterPro" id="IPR039376">
    <property type="entry name" value="Ferritin_CCC1_N"/>
</dbReference>
<evidence type="ECO:0000313" key="7">
    <source>
        <dbReference type="Proteomes" id="UP001160130"/>
    </source>
</evidence>
<dbReference type="Pfam" id="PF01988">
    <property type="entry name" value="VIT1"/>
    <property type="match status" value="1"/>
</dbReference>
<evidence type="ECO:0000256" key="3">
    <source>
        <dbReference type="ARBA" id="ARBA00022989"/>
    </source>
</evidence>
<feature type="transmembrane region" description="Helical" evidence="5">
    <location>
        <begin position="275"/>
        <end position="296"/>
    </location>
</feature>
<evidence type="ECO:0000313" key="6">
    <source>
        <dbReference type="EMBL" id="MDH6193563.1"/>
    </source>
</evidence>
<organism evidence="6 7">
    <name type="scientific">Mycolicibacterium frederiksbergense</name>
    <dbReference type="NCBI Taxonomy" id="117567"/>
    <lineage>
        <taxon>Bacteria</taxon>
        <taxon>Bacillati</taxon>
        <taxon>Actinomycetota</taxon>
        <taxon>Actinomycetes</taxon>
        <taxon>Mycobacteriales</taxon>
        <taxon>Mycobacteriaceae</taxon>
        <taxon>Mycolicibacterium</taxon>
    </lineage>
</organism>
<keyword evidence="7" id="KW-1185">Reference proteome</keyword>
<evidence type="ECO:0000256" key="1">
    <source>
        <dbReference type="ARBA" id="ARBA00004127"/>
    </source>
</evidence>
<comment type="caution">
    <text evidence="6">The sequence shown here is derived from an EMBL/GenBank/DDBJ whole genome shotgun (WGS) entry which is preliminary data.</text>
</comment>
<dbReference type="EMBL" id="JARXVE010000001">
    <property type="protein sequence ID" value="MDH6193563.1"/>
    <property type="molecule type" value="Genomic_DNA"/>
</dbReference>
<sequence>MVATQPTASQLRRWRQHLANERAEAAVYRDMAQRREGAERDILLELAIAEGRHEQHWLTLLGEHVGKPRRPDLRTRALGFLARHLGSVFTLALAQRAEARSAYDTDVDATPTMAADERIHMEVVRALAARGRDQLSGSFRAAVFGANDGLVSNLALVLGISATGVSNQTILATGLAGLIAGALSMGAGEYVSVNSQLELLQASTPSATAGTAVQALDVDANELELVYRARGMSQQDAADRAAEVFANLRSGEPGDAPLGEAATEKHEAVGTGLRAAVSSFLFFASGALIPVLPYLFGLTGLTAVVTSAVLVGLALLATGMIVGLLSGGPPLRRALRQLLIGYGAATVTYLLGLLFGTLG</sequence>
<dbReference type="CDD" id="cd01044">
    <property type="entry name" value="Ferritin_CCC1_N"/>
    <property type="match status" value="1"/>
</dbReference>
<dbReference type="RefSeq" id="WP_280830265.1">
    <property type="nucleotide sequence ID" value="NZ_JARXVE010000001.1"/>
</dbReference>